<sequence>MNKLEIQNLESLIKPRIGDKKLLNSTITWLTSPGDNYSGILLKVDITLENEKNEKEEIHGVAKLITPNEFMQQVFNIQVTCHKEIAFYKEIVPALREFQKELGVEEVPDLFPELYGARVNLHGGERVDENAVILLENLAEAGYVTVDRLEGFDLETSKTVLKNLANFHAVPLALKLSRPAFFEEQIKPFLIDQYPHGGVTPHIVQILLLEFLGTQPEFEDLMSKLEEIVERPRHEALEERIEPFLTIAHGDMWTNNIMVKFDDEKPVATKFIDFQNYAYRSPAVDLFLLLWTSVQKHVLEEHLDELIEYYHGEFVENLERLKCDITQFSLDSLLDEIRVAAKYAVPHALFMIVFVVFCKKEVISIDQSSNKLPDFGTKDDITDEARDRVLYMLRLETFFKKMSGGDKIDNLGQLLKNYTGGSKKIVDTKVSRLTALGENYGSTLLKVDISLKNDNDDSEEELHVVAKCIPEDEVLKEVFNIQVSCKVEIAFYDTIVPTLQQFQRDKGVEEVVDFFPRMYASRINLNGGELVDENAVLLLENLKGAGYQNVNRLESLDLQTIKFILKNLAAFHAVPLALKLLKPDIFQVKIKPFLKDPNPPRSKGGHNPLVHNDMWINNIMVKFDEDQPVGVKFVDFQMPTYQSPATDLFFLLLSSVKKDVLEKHFDHLIEFYHKNFVDQLRILGCEISPFSLEKFLEELKSVSSIKLTQVIFMTAFVIFQEHEEGSRIKLPHERTFEEIPEIAKERIVFAVFISVLKRHIKAVEGEIRDMGKSFEIYLESFPFNLDASNYKLRLQPSCMYRRTEYNANFGGGGGGGGG</sequence>
<dbReference type="SMART" id="SM00587">
    <property type="entry name" value="CHK"/>
    <property type="match status" value="2"/>
</dbReference>
<keyword evidence="3" id="KW-1185">Reference proteome</keyword>
<dbReference type="EMBL" id="JANEYG010000024">
    <property type="protein sequence ID" value="KAJ8918598.1"/>
    <property type="molecule type" value="Genomic_DNA"/>
</dbReference>
<reference evidence="2 3" key="1">
    <citation type="journal article" date="2023" name="Insect Mol. Biol.">
        <title>Genome sequencing provides insights into the evolution of gene families encoding plant cell wall-degrading enzymes in longhorned beetles.</title>
        <authorList>
            <person name="Shin N.R."/>
            <person name="Okamura Y."/>
            <person name="Kirsch R."/>
            <person name="Pauchet Y."/>
        </authorList>
    </citation>
    <scope>NUCLEOTIDE SEQUENCE [LARGE SCALE GENOMIC DNA]</scope>
    <source>
        <strain evidence="2">EAD_L_NR</strain>
    </source>
</reference>
<feature type="domain" description="CHK kinase-like" evidence="1">
    <location>
        <begin position="133"/>
        <end position="320"/>
    </location>
</feature>
<evidence type="ECO:0000259" key="1">
    <source>
        <dbReference type="SMART" id="SM00587"/>
    </source>
</evidence>
<gene>
    <name evidence="2" type="ORF">NQ315_013103</name>
</gene>
<dbReference type="InterPro" id="IPR004119">
    <property type="entry name" value="EcKL"/>
</dbReference>
<dbReference type="Pfam" id="PF02958">
    <property type="entry name" value="EcKL"/>
    <property type="match status" value="3"/>
</dbReference>
<dbReference type="Gene3D" id="3.90.1200.10">
    <property type="match status" value="2"/>
</dbReference>
<comment type="caution">
    <text evidence="2">The sequence shown here is derived from an EMBL/GenBank/DDBJ whole genome shotgun (WGS) entry which is preliminary data.</text>
</comment>
<dbReference type="InterPro" id="IPR011009">
    <property type="entry name" value="Kinase-like_dom_sf"/>
</dbReference>
<feature type="domain" description="CHK kinase-like" evidence="1">
    <location>
        <begin position="537"/>
        <end position="682"/>
    </location>
</feature>
<organism evidence="2 3">
    <name type="scientific">Exocentrus adspersus</name>
    <dbReference type="NCBI Taxonomy" id="1586481"/>
    <lineage>
        <taxon>Eukaryota</taxon>
        <taxon>Metazoa</taxon>
        <taxon>Ecdysozoa</taxon>
        <taxon>Arthropoda</taxon>
        <taxon>Hexapoda</taxon>
        <taxon>Insecta</taxon>
        <taxon>Pterygota</taxon>
        <taxon>Neoptera</taxon>
        <taxon>Endopterygota</taxon>
        <taxon>Coleoptera</taxon>
        <taxon>Polyphaga</taxon>
        <taxon>Cucujiformia</taxon>
        <taxon>Chrysomeloidea</taxon>
        <taxon>Cerambycidae</taxon>
        <taxon>Lamiinae</taxon>
        <taxon>Acanthocinini</taxon>
        <taxon>Exocentrus</taxon>
    </lineage>
</organism>
<dbReference type="InterPro" id="IPR015897">
    <property type="entry name" value="CHK_kinase-like"/>
</dbReference>
<dbReference type="PANTHER" id="PTHR11012:SF55">
    <property type="entry name" value="BHLH DOMAIN-CONTAINING PROTEIN"/>
    <property type="match status" value="1"/>
</dbReference>
<dbReference type="PANTHER" id="PTHR11012">
    <property type="entry name" value="PROTEIN KINASE-LIKE DOMAIN-CONTAINING"/>
    <property type="match status" value="1"/>
</dbReference>
<dbReference type="AlphaFoldDB" id="A0AAV8VW81"/>
<name>A0AAV8VW81_9CUCU</name>
<evidence type="ECO:0000313" key="2">
    <source>
        <dbReference type="EMBL" id="KAJ8918598.1"/>
    </source>
</evidence>
<dbReference type="SUPFAM" id="SSF56112">
    <property type="entry name" value="Protein kinase-like (PK-like)"/>
    <property type="match status" value="2"/>
</dbReference>
<protein>
    <recommendedName>
        <fullName evidence="1">CHK kinase-like domain-containing protein</fullName>
    </recommendedName>
</protein>
<dbReference type="Proteomes" id="UP001159042">
    <property type="component" value="Unassembled WGS sequence"/>
</dbReference>
<proteinExistence type="predicted"/>
<evidence type="ECO:0000313" key="3">
    <source>
        <dbReference type="Proteomes" id="UP001159042"/>
    </source>
</evidence>
<accession>A0AAV8VW81</accession>